<dbReference type="AlphaFoldDB" id="A0A7W7SNH7"/>
<reference evidence="1 2" key="1">
    <citation type="submission" date="2020-08" db="EMBL/GenBank/DDBJ databases">
        <title>Sequencing the genomes of 1000 actinobacteria strains.</title>
        <authorList>
            <person name="Klenk H.-P."/>
        </authorList>
    </citation>
    <scope>NUCLEOTIDE SEQUENCE [LARGE SCALE GENOMIC DNA]</scope>
    <source>
        <strain evidence="1 2">DSM 45886</strain>
    </source>
</reference>
<keyword evidence="2" id="KW-1185">Reference proteome</keyword>
<dbReference type="EMBL" id="JACHJW010000001">
    <property type="protein sequence ID" value="MBB4958029.1"/>
    <property type="molecule type" value="Genomic_DNA"/>
</dbReference>
<proteinExistence type="predicted"/>
<accession>A0A7W7SNH7</accession>
<evidence type="ECO:0000313" key="1">
    <source>
        <dbReference type="EMBL" id="MBB4958029.1"/>
    </source>
</evidence>
<dbReference type="Proteomes" id="UP000578819">
    <property type="component" value="Unassembled WGS sequence"/>
</dbReference>
<dbReference type="RefSeq" id="WP_184534190.1">
    <property type="nucleotide sequence ID" value="NZ_JACHJW010000001.1"/>
</dbReference>
<evidence type="ECO:0000313" key="2">
    <source>
        <dbReference type="Proteomes" id="UP000578819"/>
    </source>
</evidence>
<protein>
    <submittedName>
        <fullName evidence="1">CRISPR/Cas system-associated protein Cas10 (Large subunit of type III CRISPR-Cas system)</fullName>
    </submittedName>
</protein>
<name>A0A7W7SNH7_9ACTN</name>
<gene>
    <name evidence="1" type="ORF">FHR38_001762</name>
</gene>
<comment type="caution">
    <text evidence="1">The sequence shown here is derived from an EMBL/GenBank/DDBJ whole genome shotgun (WGS) entry which is preliminary data.</text>
</comment>
<sequence>MTTRKCPQCGTDRPLSAFGRDRRTLDGFRRLCRPCRNENRRLHARVRKAMSRRDRAA</sequence>
<organism evidence="1 2">
    <name type="scientific">Micromonospora polyrhachis</name>
    <dbReference type="NCBI Taxonomy" id="1282883"/>
    <lineage>
        <taxon>Bacteria</taxon>
        <taxon>Bacillati</taxon>
        <taxon>Actinomycetota</taxon>
        <taxon>Actinomycetes</taxon>
        <taxon>Micromonosporales</taxon>
        <taxon>Micromonosporaceae</taxon>
        <taxon>Micromonospora</taxon>
    </lineage>
</organism>